<dbReference type="Gene3D" id="3.40.50.300">
    <property type="entry name" value="P-loop containing nucleotide triphosphate hydrolases"/>
    <property type="match status" value="1"/>
</dbReference>
<gene>
    <name evidence="1" type="ORF">H310_04881</name>
</gene>
<dbReference type="AlphaFoldDB" id="A0A024UAZ6"/>
<dbReference type="Pfam" id="PF01202">
    <property type="entry name" value="SKI"/>
    <property type="match status" value="1"/>
</dbReference>
<dbReference type="PANTHER" id="PTHR37816:SF1">
    <property type="entry name" value="TOXIN"/>
    <property type="match status" value="1"/>
</dbReference>
<protein>
    <recommendedName>
        <fullName evidence="2">Adenylate kinase</fullName>
    </recommendedName>
</protein>
<dbReference type="InterPro" id="IPR052922">
    <property type="entry name" value="Cytidylate_Kinase-2"/>
</dbReference>
<dbReference type="InterPro" id="IPR027417">
    <property type="entry name" value="P-loop_NTPase"/>
</dbReference>
<evidence type="ECO:0000313" key="1">
    <source>
        <dbReference type="EMBL" id="ETW03414.1"/>
    </source>
</evidence>
<dbReference type="PANTHER" id="PTHR37816">
    <property type="entry name" value="YALI0E33011P"/>
    <property type="match status" value="1"/>
</dbReference>
<reference evidence="1" key="1">
    <citation type="submission" date="2013-12" db="EMBL/GenBank/DDBJ databases">
        <title>The Genome Sequence of Aphanomyces invadans NJM9701.</title>
        <authorList>
            <consortium name="The Broad Institute Genomics Platform"/>
            <person name="Russ C."/>
            <person name="Tyler B."/>
            <person name="van West P."/>
            <person name="Dieguez-Uribeondo J."/>
            <person name="Young S.K."/>
            <person name="Zeng Q."/>
            <person name="Gargeya S."/>
            <person name="Fitzgerald M."/>
            <person name="Abouelleil A."/>
            <person name="Alvarado L."/>
            <person name="Chapman S.B."/>
            <person name="Gainer-Dewar J."/>
            <person name="Goldberg J."/>
            <person name="Griggs A."/>
            <person name="Gujja S."/>
            <person name="Hansen M."/>
            <person name="Howarth C."/>
            <person name="Imamovic A."/>
            <person name="Ireland A."/>
            <person name="Larimer J."/>
            <person name="McCowan C."/>
            <person name="Murphy C."/>
            <person name="Pearson M."/>
            <person name="Poon T.W."/>
            <person name="Priest M."/>
            <person name="Roberts A."/>
            <person name="Saif S."/>
            <person name="Shea T."/>
            <person name="Sykes S."/>
            <person name="Wortman J."/>
            <person name="Nusbaum C."/>
            <person name="Birren B."/>
        </authorList>
    </citation>
    <scope>NUCLEOTIDE SEQUENCE [LARGE SCALE GENOMIC DNA]</scope>
    <source>
        <strain evidence="1">NJM9701</strain>
    </source>
</reference>
<evidence type="ECO:0008006" key="2">
    <source>
        <dbReference type="Google" id="ProtNLM"/>
    </source>
</evidence>
<dbReference type="eggNOG" id="ENOG502SCYN">
    <property type="taxonomic scope" value="Eukaryota"/>
</dbReference>
<organism evidence="1">
    <name type="scientific">Aphanomyces invadans</name>
    <dbReference type="NCBI Taxonomy" id="157072"/>
    <lineage>
        <taxon>Eukaryota</taxon>
        <taxon>Sar</taxon>
        <taxon>Stramenopiles</taxon>
        <taxon>Oomycota</taxon>
        <taxon>Saprolegniomycetes</taxon>
        <taxon>Saprolegniales</taxon>
        <taxon>Verrucalvaceae</taxon>
        <taxon>Aphanomyces</taxon>
    </lineage>
</organism>
<dbReference type="VEuPathDB" id="FungiDB:H310_04881"/>
<sequence length="194" mass="22598">MQAPTPSRIAIMGVTSSGKSTLGTTLSKKLDIPFIESDALLWAPNWQKAADYVEKVTEATSGPTWVMASASSSVRKMVLSRANVVVWLDYPLWLVLWQLVRRSVSRWWTRELLWGTNYETLWVHFKIWSDDSLVYWLFKTFWRRRREYPLLFQEHPHLQVLRFYHPDETQAWLNSLAPAQTIGSTSTDDGQYTT</sequence>
<proteinExistence type="predicted"/>
<dbReference type="GeneID" id="20081931"/>
<dbReference type="InterPro" id="IPR031322">
    <property type="entry name" value="Shikimate/glucono_kinase"/>
</dbReference>
<dbReference type="RefSeq" id="XP_008867643.1">
    <property type="nucleotide sequence ID" value="XM_008869421.1"/>
</dbReference>
<dbReference type="EMBL" id="KI913959">
    <property type="protein sequence ID" value="ETW03414.1"/>
    <property type="molecule type" value="Genomic_DNA"/>
</dbReference>
<name>A0A024UAZ6_9STRA</name>
<dbReference type="SUPFAM" id="SSF52540">
    <property type="entry name" value="P-loop containing nucleoside triphosphate hydrolases"/>
    <property type="match status" value="1"/>
</dbReference>
<dbReference type="OrthoDB" id="65590at2759"/>
<accession>A0A024UAZ6</accession>